<dbReference type="SUPFAM" id="SSF57850">
    <property type="entry name" value="RING/U-box"/>
    <property type="match status" value="1"/>
</dbReference>
<comment type="similarity">
    <text evidence="3 9">Belongs to the Deltex family.</text>
</comment>
<dbReference type="Pfam" id="PF00097">
    <property type="entry name" value="zf-C3HC4"/>
    <property type="match status" value="1"/>
</dbReference>
<dbReference type="InterPro" id="IPR039396">
    <property type="entry name" value="Deltex_C"/>
</dbReference>
<gene>
    <name evidence="12" type="ORF">PBY51_013007</name>
</gene>
<dbReference type="AlphaFoldDB" id="A0AAN8AXG7"/>
<dbReference type="EMBL" id="JAUZQC010000004">
    <property type="protein sequence ID" value="KAK5872292.1"/>
    <property type="molecule type" value="Genomic_DNA"/>
</dbReference>
<organism evidence="12 13">
    <name type="scientific">Eleginops maclovinus</name>
    <name type="common">Patagonian blennie</name>
    <name type="synonym">Eleginus maclovinus</name>
    <dbReference type="NCBI Taxonomy" id="56733"/>
    <lineage>
        <taxon>Eukaryota</taxon>
        <taxon>Metazoa</taxon>
        <taxon>Chordata</taxon>
        <taxon>Craniata</taxon>
        <taxon>Vertebrata</taxon>
        <taxon>Euteleostomi</taxon>
        <taxon>Actinopterygii</taxon>
        <taxon>Neopterygii</taxon>
        <taxon>Teleostei</taxon>
        <taxon>Neoteleostei</taxon>
        <taxon>Acanthomorphata</taxon>
        <taxon>Eupercaria</taxon>
        <taxon>Perciformes</taxon>
        <taxon>Notothenioidei</taxon>
        <taxon>Eleginopidae</taxon>
        <taxon>Eleginops</taxon>
    </lineage>
</organism>
<dbReference type="PROSITE" id="PS50089">
    <property type="entry name" value="ZF_RING_2"/>
    <property type="match status" value="1"/>
</dbReference>
<accession>A0AAN8AXG7</accession>
<keyword evidence="9" id="KW-0963">Cytoplasm</keyword>
<dbReference type="InterPro" id="IPR039398">
    <property type="entry name" value="Deltex_fam"/>
</dbReference>
<evidence type="ECO:0000256" key="8">
    <source>
        <dbReference type="PROSITE-ProRule" id="PRU00175"/>
    </source>
</evidence>
<feature type="region of interest" description="Disordered" evidence="10">
    <location>
        <begin position="135"/>
        <end position="168"/>
    </location>
</feature>
<evidence type="ECO:0000256" key="7">
    <source>
        <dbReference type="ARBA" id="ARBA00022833"/>
    </source>
</evidence>
<evidence type="ECO:0000256" key="9">
    <source>
        <dbReference type="RuleBase" id="RU367105"/>
    </source>
</evidence>
<dbReference type="SMART" id="SM00184">
    <property type="entry name" value="RING"/>
    <property type="match status" value="1"/>
</dbReference>
<evidence type="ECO:0000256" key="5">
    <source>
        <dbReference type="ARBA" id="ARBA00022723"/>
    </source>
</evidence>
<dbReference type="InterPro" id="IPR013083">
    <property type="entry name" value="Znf_RING/FYVE/PHD"/>
</dbReference>
<dbReference type="GO" id="GO:0007219">
    <property type="term" value="P:Notch signaling pathway"/>
    <property type="evidence" value="ECO:0007669"/>
    <property type="project" value="InterPro"/>
</dbReference>
<keyword evidence="13" id="KW-1185">Reference proteome</keyword>
<evidence type="ECO:0000256" key="4">
    <source>
        <dbReference type="ARBA" id="ARBA00022679"/>
    </source>
</evidence>
<evidence type="ECO:0000256" key="1">
    <source>
        <dbReference type="ARBA" id="ARBA00000900"/>
    </source>
</evidence>
<evidence type="ECO:0000259" key="11">
    <source>
        <dbReference type="PROSITE" id="PS50089"/>
    </source>
</evidence>
<dbReference type="GO" id="GO:0005737">
    <property type="term" value="C:cytoplasm"/>
    <property type="evidence" value="ECO:0007669"/>
    <property type="project" value="UniProtKB-SubCell"/>
</dbReference>
<dbReference type="CDD" id="cd09633">
    <property type="entry name" value="Deltex_C"/>
    <property type="match status" value="1"/>
</dbReference>
<evidence type="ECO:0000256" key="10">
    <source>
        <dbReference type="SAM" id="MobiDB-lite"/>
    </source>
</evidence>
<evidence type="ECO:0000256" key="6">
    <source>
        <dbReference type="ARBA" id="ARBA00022771"/>
    </source>
</evidence>
<dbReference type="InterPro" id="IPR001841">
    <property type="entry name" value="Znf_RING"/>
</dbReference>
<evidence type="ECO:0000256" key="3">
    <source>
        <dbReference type="ARBA" id="ARBA00009413"/>
    </source>
</evidence>
<feature type="compositionally biased region" description="Basic and acidic residues" evidence="10">
    <location>
        <begin position="152"/>
        <end position="168"/>
    </location>
</feature>
<proteinExistence type="inferred from homology"/>
<feature type="compositionally biased region" description="Polar residues" evidence="10">
    <location>
        <begin position="11"/>
        <end position="21"/>
    </location>
</feature>
<evidence type="ECO:0000313" key="12">
    <source>
        <dbReference type="EMBL" id="KAK5872292.1"/>
    </source>
</evidence>
<feature type="region of interest" description="Disordered" evidence="10">
    <location>
        <begin position="1"/>
        <end position="35"/>
    </location>
</feature>
<dbReference type="GO" id="GO:0016567">
    <property type="term" value="P:protein ubiquitination"/>
    <property type="evidence" value="ECO:0007669"/>
    <property type="project" value="UniProtKB-UniRule"/>
</dbReference>
<dbReference type="Gene3D" id="3.30.40.10">
    <property type="entry name" value="Zinc/RING finger domain, C3HC4 (zinc finger)"/>
    <property type="match status" value="1"/>
</dbReference>
<feature type="domain" description="RING-type" evidence="11">
    <location>
        <begin position="452"/>
        <end position="491"/>
    </location>
</feature>
<keyword evidence="7 9" id="KW-0862">Zinc</keyword>
<dbReference type="EC" id="2.3.2.27" evidence="9"/>
<dbReference type="Gene3D" id="3.30.390.130">
    <property type="match status" value="1"/>
</dbReference>
<comment type="pathway">
    <text evidence="2 9">Protein modification; protein ubiquitination.</text>
</comment>
<keyword evidence="6 8" id="KW-0863">Zinc-finger</keyword>
<sequence length="631" mass="69288">MSDNEPEAMEGQNSDGSPIQYTQPPTPTDTSTKDKDAVQAILSIKWSEDENVPLSKCEMVFQTWSNTNHLNADCKVFKGSEDDTVQLCLTPLSGNKAILENELLRLAGQTLQGKEGKTVNILTVTLTRLQLETQKPEASMNLPHSPDVDGGLEEKSSSVSKEEEKEKEATCTLSVGPFWYVSHIFKKEIERIEKENGVKISADVKITFPADKKDASPKKALSAFTSLVQDRLIIESLNIPLKNVDPEEWKEVMNITQRKGSRLLLTLTPEEMTSWGPSQSQDDIKRLNISTSVVQSAEVPQDTSPTIGMSIKDPLVNGGLAMEEIYWKLMTTSFIEQVAKIKAKFGVDFKESGISQGKVQVKVCYKRSVDNASMESHALRALLHLYQKIATSPPSFIRFPGGGFSGSPKNLSNVVLSEGASGGPVLNGASGNNTEAPTGRGATARDNEEDRCAICLDTFKNKKQLKCKHGFCEACLEASRKSIGPTCPICKDVFGLMEGDQPDGKMTTDKLHSSLPGFKHCSTIIINYDISAGTQTEKHPNPGKRFSSCHRTAYLPDNHEGREVLHLLKKAFAQKLIFTVGTSRTTGLDGQVTWNDIHHKTNMSGGPQNFGYPDPHYLGRVKDELKAKGIE</sequence>
<keyword evidence="4 9" id="KW-0808">Transferase</keyword>
<comment type="caution">
    <text evidence="12">The sequence shown here is derived from an EMBL/GenBank/DDBJ whole genome shotgun (WGS) entry which is preliminary data.</text>
</comment>
<dbReference type="GO" id="GO:0008270">
    <property type="term" value="F:zinc ion binding"/>
    <property type="evidence" value="ECO:0007669"/>
    <property type="project" value="UniProtKB-KW"/>
</dbReference>
<name>A0AAN8AXG7_ELEMC</name>
<dbReference type="InterPro" id="IPR018957">
    <property type="entry name" value="Znf_C3HC4_RING-type"/>
</dbReference>
<protein>
    <recommendedName>
        <fullName evidence="9">E3 ubiquitin-protein ligase</fullName>
        <ecNumber evidence="9">2.3.2.27</ecNumber>
    </recommendedName>
</protein>
<comment type="subcellular location">
    <subcellularLocation>
        <location evidence="9">Cytoplasm</location>
    </subcellularLocation>
</comment>
<dbReference type="Proteomes" id="UP001346869">
    <property type="component" value="Unassembled WGS sequence"/>
</dbReference>
<comment type="catalytic activity">
    <reaction evidence="1 9">
        <text>S-ubiquitinyl-[E2 ubiquitin-conjugating enzyme]-L-cysteine + [acceptor protein]-L-lysine = [E2 ubiquitin-conjugating enzyme]-L-cysteine + N(6)-ubiquitinyl-[acceptor protein]-L-lysine.</text>
        <dbReference type="EC" id="2.3.2.27"/>
    </reaction>
</comment>
<evidence type="ECO:0000313" key="13">
    <source>
        <dbReference type="Proteomes" id="UP001346869"/>
    </source>
</evidence>
<dbReference type="PANTHER" id="PTHR12622">
    <property type="entry name" value="DELTEX-RELATED"/>
    <property type="match status" value="1"/>
</dbReference>
<keyword evidence="5 9" id="KW-0479">Metal-binding</keyword>
<reference evidence="12 13" key="2">
    <citation type="journal article" date="2023" name="Mol. Biol. Evol.">
        <title>Genomics of Secondarily Temperate Adaptation in the Only Non-Antarctic Icefish.</title>
        <authorList>
            <person name="Rivera-Colon A.G."/>
            <person name="Rayamajhi N."/>
            <person name="Minhas B.F."/>
            <person name="Madrigal G."/>
            <person name="Bilyk K.T."/>
            <person name="Yoon V."/>
            <person name="Hune M."/>
            <person name="Gregory S."/>
            <person name="Cheng C.H.C."/>
            <person name="Catchen J.M."/>
        </authorList>
    </citation>
    <scope>NUCLEOTIDE SEQUENCE [LARGE SCALE GENOMIC DNA]</scope>
    <source>
        <strain evidence="12">JMC-PN-2008</strain>
    </source>
</reference>
<dbReference type="PROSITE" id="PS00518">
    <property type="entry name" value="ZF_RING_1"/>
    <property type="match status" value="1"/>
</dbReference>
<dbReference type="InterPro" id="IPR017907">
    <property type="entry name" value="Znf_RING_CS"/>
</dbReference>
<evidence type="ECO:0000256" key="2">
    <source>
        <dbReference type="ARBA" id="ARBA00004906"/>
    </source>
</evidence>
<dbReference type="Pfam" id="PF18102">
    <property type="entry name" value="DTC"/>
    <property type="match status" value="1"/>
</dbReference>
<dbReference type="InterPro" id="IPR039399">
    <property type="entry name" value="Deltex_C_sf"/>
</dbReference>
<dbReference type="GO" id="GO:0061630">
    <property type="term" value="F:ubiquitin protein ligase activity"/>
    <property type="evidence" value="ECO:0007669"/>
    <property type="project" value="UniProtKB-UniRule"/>
</dbReference>
<reference evidence="12 13" key="1">
    <citation type="journal article" date="2023" name="Genes (Basel)">
        <title>Chromosome-Level Genome Assembly and Circadian Gene Repertoire of the Patagonia Blennie Eleginops maclovinus-The Closest Ancestral Proxy of Antarctic Cryonotothenioids.</title>
        <authorList>
            <person name="Cheng C.C."/>
            <person name="Rivera-Colon A.G."/>
            <person name="Minhas B.F."/>
            <person name="Wilson L."/>
            <person name="Rayamajhi N."/>
            <person name="Vargas-Chacoff L."/>
            <person name="Catchen J.M."/>
        </authorList>
    </citation>
    <scope>NUCLEOTIDE SEQUENCE [LARGE SCALE GENOMIC DNA]</scope>
    <source>
        <strain evidence="12">JMC-PN-2008</strain>
    </source>
</reference>